<feature type="region of interest" description="Disordered" evidence="1">
    <location>
        <begin position="1"/>
        <end position="49"/>
    </location>
</feature>
<evidence type="ECO:0000256" key="1">
    <source>
        <dbReference type="SAM" id="MobiDB-lite"/>
    </source>
</evidence>
<keyword evidence="3" id="KW-1185">Reference proteome</keyword>
<dbReference type="HOGENOM" id="CLU_1939034_0_0_1"/>
<dbReference type="EMBL" id="KN832572">
    <property type="protein sequence ID" value="KII84051.1"/>
    <property type="molecule type" value="Genomic_DNA"/>
</dbReference>
<gene>
    <name evidence="2" type="ORF">PLICRDRAFT_367264</name>
</gene>
<evidence type="ECO:0000313" key="3">
    <source>
        <dbReference type="Proteomes" id="UP000053263"/>
    </source>
</evidence>
<accession>A0A0C9SKN6</accession>
<proteinExistence type="predicted"/>
<name>A0A0C9SKN6_PLICR</name>
<protein>
    <submittedName>
        <fullName evidence="2">Uncharacterized protein</fullName>
    </submittedName>
</protein>
<sequence>MFCKGPQNLRSSLGSSRCRRLKTHDSKPPTTSGALSKRHPPSGHFRGVTPPKWCKLLLSVTSVTTEQGRAKDAHYLAHMLSDPLAGQVPHLASWVSSSAGSKRTGKRDALLSSIFTRQRMARTVLSRARA</sequence>
<organism evidence="2 3">
    <name type="scientific">Plicaturopsis crispa FD-325 SS-3</name>
    <dbReference type="NCBI Taxonomy" id="944288"/>
    <lineage>
        <taxon>Eukaryota</taxon>
        <taxon>Fungi</taxon>
        <taxon>Dikarya</taxon>
        <taxon>Basidiomycota</taxon>
        <taxon>Agaricomycotina</taxon>
        <taxon>Agaricomycetes</taxon>
        <taxon>Agaricomycetidae</taxon>
        <taxon>Amylocorticiales</taxon>
        <taxon>Amylocorticiaceae</taxon>
        <taxon>Plicatura</taxon>
        <taxon>Plicaturopsis crispa</taxon>
    </lineage>
</organism>
<dbReference type="AlphaFoldDB" id="A0A0C9SKN6"/>
<evidence type="ECO:0000313" key="2">
    <source>
        <dbReference type="EMBL" id="KII84051.1"/>
    </source>
</evidence>
<dbReference type="Proteomes" id="UP000053263">
    <property type="component" value="Unassembled WGS sequence"/>
</dbReference>
<reference evidence="2 3" key="1">
    <citation type="submission" date="2014-06" db="EMBL/GenBank/DDBJ databases">
        <title>Evolutionary Origins and Diversification of the Mycorrhizal Mutualists.</title>
        <authorList>
            <consortium name="DOE Joint Genome Institute"/>
            <consortium name="Mycorrhizal Genomics Consortium"/>
            <person name="Kohler A."/>
            <person name="Kuo A."/>
            <person name="Nagy L.G."/>
            <person name="Floudas D."/>
            <person name="Copeland A."/>
            <person name="Barry K.W."/>
            <person name="Cichocki N."/>
            <person name="Veneault-Fourrey C."/>
            <person name="LaButti K."/>
            <person name="Lindquist E.A."/>
            <person name="Lipzen A."/>
            <person name="Lundell T."/>
            <person name="Morin E."/>
            <person name="Murat C."/>
            <person name="Riley R."/>
            <person name="Ohm R."/>
            <person name="Sun H."/>
            <person name="Tunlid A."/>
            <person name="Henrissat B."/>
            <person name="Grigoriev I.V."/>
            <person name="Hibbett D.S."/>
            <person name="Martin F."/>
        </authorList>
    </citation>
    <scope>NUCLEOTIDE SEQUENCE [LARGE SCALE GENOMIC DNA]</scope>
    <source>
        <strain evidence="2 3">FD-325 SS-3</strain>
    </source>
</reference>